<feature type="transmembrane region" description="Helical" evidence="8">
    <location>
        <begin position="20"/>
        <end position="39"/>
    </location>
</feature>
<accession>A0A1G7N0E9</accession>
<reference evidence="12" key="1">
    <citation type="submission" date="2016-10" db="EMBL/GenBank/DDBJ databases">
        <authorList>
            <person name="Varghese N."/>
            <person name="Submissions S."/>
        </authorList>
    </citation>
    <scope>NUCLEOTIDE SEQUENCE [LARGE SCALE GENOMIC DNA]</scope>
    <source>
        <strain evidence="12">IBRC-M 10760</strain>
    </source>
</reference>
<keyword evidence="12" id="KW-1185">Reference proteome</keyword>
<dbReference type="OrthoDB" id="31543at2157"/>
<feature type="domain" description="Mechanosensitive ion channel MscS C-terminal" evidence="10">
    <location>
        <begin position="259"/>
        <end position="344"/>
    </location>
</feature>
<dbReference type="InterPro" id="IPR049278">
    <property type="entry name" value="MS_channel_C"/>
</dbReference>
<dbReference type="PANTHER" id="PTHR30221:SF20">
    <property type="entry name" value="SMALL-CONDUCTANCE MECHANOSENSITIVE CHANNEL"/>
    <property type="match status" value="1"/>
</dbReference>
<feature type="region of interest" description="Disordered" evidence="7">
    <location>
        <begin position="355"/>
        <end position="419"/>
    </location>
</feature>
<feature type="transmembrane region" description="Helical" evidence="8">
    <location>
        <begin position="100"/>
        <end position="120"/>
    </location>
</feature>
<evidence type="ECO:0000256" key="6">
    <source>
        <dbReference type="ARBA" id="ARBA00023136"/>
    </source>
</evidence>
<proteinExistence type="inferred from homology"/>
<evidence type="ECO:0000256" key="1">
    <source>
        <dbReference type="ARBA" id="ARBA00004651"/>
    </source>
</evidence>
<evidence type="ECO:0000256" key="2">
    <source>
        <dbReference type="ARBA" id="ARBA00008017"/>
    </source>
</evidence>
<keyword evidence="3" id="KW-1003">Cell membrane</keyword>
<evidence type="ECO:0000313" key="11">
    <source>
        <dbReference type="EMBL" id="SDF66819.1"/>
    </source>
</evidence>
<organism evidence="11 12">
    <name type="scientific">Halorientalis regularis</name>
    <dbReference type="NCBI Taxonomy" id="660518"/>
    <lineage>
        <taxon>Archaea</taxon>
        <taxon>Methanobacteriati</taxon>
        <taxon>Methanobacteriota</taxon>
        <taxon>Stenosarchaea group</taxon>
        <taxon>Halobacteria</taxon>
        <taxon>Halobacteriales</taxon>
        <taxon>Haloarculaceae</taxon>
        <taxon>Halorientalis</taxon>
    </lineage>
</organism>
<evidence type="ECO:0000259" key="10">
    <source>
        <dbReference type="Pfam" id="PF21082"/>
    </source>
</evidence>
<sequence>MSLAVSFVEAIQGVIDTRLLRVLATVATVAALVALSVTIRRAGSPLKNRLSLSNPLVEGVQAGLVIVSTIAAGTLVLVVWRASDEAATLIELVRADPRSLVRVLITVFLFVFAYALTILIKRIVEDLAEQRSAISSHQREIGYHLAQVGVYLFAILGAFSIWGVDLSNLLLGAGFLGVVVGLAARQTLAAVLAGFVLLFSRPFDVGDWVEVAEREGVVTDVTIFNTEIKTPEDEYVIVPNDIVTSNAVVNRSRAGRLRVDVEVGVDYDADPERAAEVARDAMTGLDEVLEKPDPFVILKRFGDSAVVLECRFWIDSPSAQRRWQVRSAVVEAVKAAFKREGIKIPFPQRELMGREEASGRKLAGGETTALATDGDAGDAGDGETADGSGETPSDDSRTAAGDGAEPTDSDAKPPEADES</sequence>
<dbReference type="GO" id="GO:0005886">
    <property type="term" value="C:plasma membrane"/>
    <property type="evidence" value="ECO:0007669"/>
    <property type="project" value="UniProtKB-SubCell"/>
</dbReference>
<feature type="domain" description="Mechanosensitive ion channel MscS" evidence="9">
    <location>
        <begin position="188"/>
        <end position="253"/>
    </location>
</feature>
<dbReference type="InterPro" id="IPR011014">
    <property type="entry name" value="MscS_channel_TM-2"/>
</dbReference>
<dbReference type="PANTHER" id="PTHR30221">
    <property type="entry name" value="SMALL-CONDUCTANCE MECHANOSENSITIVE CHANNEL"/>
    <property type="match status" value="1"/>
</dbReference>
<keyword evidence="6 8" id="KW-0472">Membrane</keyword>
<evidence type="ECO:0000256" key="7">
    <source>
        <dbReference type="SAM" id="MobiDB-lite"/>
    </source>
</evidence>
<dbReference type="SUPFAM" id="SSF82861">
    <property type="entry name" value="Mechanosensitive channel protein MscS (YggB), transmembrane region"/>
    <property type="match status" value="1"/>
</dbReference>
<keyword evidence="5 8" id="KW-1133">Transmembrane helix</keyword>
<dbReference type="Pfam" id="PF00924">
    <property type="entry name" value="MS_channel_2nd"/>
    <property type="match status" value="1"/>
</dbReference>
<feature type="compositionally biased region" description="Low complexity" evidence="7">
    <location>
        <begin position="364"/>
        <end position="374"/>
    </location>
</feature>
<dbReference type="InterPro" id="IPR010920">
    <property type="entry name" value="LSM_dom_sf"/>
</dbReference>
<gene>
    <name evidence="11" type="ORF">SAMN05216218_108113</name>
</gene>
<dbReference type="EMBL" id="FNBK01000008">
    <property type="protein sequence ID" value="SDF66819.1"/>
    <property type="molecule type" value="Genomic_DNA"/>
</dbReference>
<evidence type="ECO:0000256" key="8">
    <source>
        <dbReference type="SAM" id="Phobius"/>
    </source>
</evidence>
<dbReference type="AlphaFoldDB" id="A0A1G7N0E9"/>
<comment type="subcellular location">
    <subcellularLocation>
        <location evidence="1">Cell membrane</location>
        <topology evidence="1">Multi-pass membrane protein</topology>
    </subcellularLocation>
</comment>
<evidence type="ECO:0000259" key="9">
    <source>
        <dbReference type="Pfam" id="PF00924"/>
    </source>
</evidence>
<dbReference type="Proteomes" id="UP000199076">
    <property type="component" value="Unassembled WGS sequence"/>
</dbReference>
<name>A0A1G7N0E9_9EURY</name>
<feature type="transmembrane region" description="Helical" evidence="8">
    <location>
        <begin position="169"/>
        <end position="199"/>
    </location>
</feature>
<feature type="compositionally biased region" description="Basic and acidic residues" evidence="7">
    <location>
        <begin position="409"/>
        <end position="419"/>
    </location>
</feature>
<evidence type="ECO:0000256" key="3">
    <source>
        <dbReference type="ARBA" id="ARBA00022475"/>
    </source>
</evidence>
<dbReference type="InterPro" id="IPR045275">
    <property type="entry name" value="MscS_archaea/bacteria_type"/>
</dbReference>
<dbReference type="GO" id="GO:0008381">
    <property type="term" value="F:mechanosensitive monoatomic ion channel activity"/>
    <property type="evidence" value="ECO:0007669"/>
    <property type="project" value="InterPro"/>
</dbReference>
<dbReference type="SUPFAM" id="SSF50182">
    <property type="entry name" value="Sm-like ribonucleoproteins"/>
    <property type="match status" value="1"/>
</dbReference>
<dbReference type="Gene3D" id="1.10.287.1260">
    <property type="match status" value="1"/>
</dbReference>
<dbReference type="InterPro" id="IPR023408">
    <property type="entry name" value="MscS_beta-dom_sf"/>
</dbReference>
<dbReference type="Pfam" id="PF21082">
    <property type="entry name" value="MS_channel_3rd"/>
    <property type="match status" value="1"/>
</dbReference>
<dbReference type="Gene3D" id="2.30.30.60">
    <property type="match status" value="1"/>
</dbReference>
<dbReference type="InterPro" id="IPR011066">
    <property type="entry name" value="MscS_channel_C_sf"/>
</dbReference>
<dbReference type="InterPro" id="IPR006685">
    <property type="entry name" value="MscS_channel_2nd"/>
</dbReference>
<dbReference type="STRING" id="660518.SAMN05216218_108113"/>
<dbReference type="RefSeq" id="WP_175452859.1">
    <property type="nucleotide sequence ID" value="NZ_FNBK01000008.1"/>
</dbReference>
<evidence type="ECO:0000256" key="4">
    <source>
        <dbReference type="ARBA" id="ARBA00022692"/>
    </source>
</evidence>
<evidence type="ECO:0000256" key="5">
    <source>
        <dbReference type="ARBA" id="ARBA00022989"/>
    </source>
</evidence>
<dbReference type="SUPFAM" id="SSF82689">
    <property type="entry name" value="Mechanosensitive channel protein MscS (YggB), C-terminal domain"/>
    <property type="match status" value="1"/>
</dbReference>
<feature type="transmembrane region" description="Helical" evidence="8">
    <location>
        <begin position="141"/>
        <end position="163"/>
    </location>
</feature>
<evidence type="ECO:0000313" key="12">
    <source>
        <dbReference type="Proteomes" id="UP000199076"/>
    </source>
</evidence>
<feature type="transmembrane region" description="Helical" evidence="8">
    <location>
        <begin position="60"/>
        <end position="80"/>
    </location>
</feature>
<comment type="similarity">
    <text evidence="2">Belongs to the MscS (TC 1.A.23) family.</text>
</comment>
<feature type="compositionally biased region" description="Acidic residues" evidence="7">
    <location>
        <begin position="375"/>
        <end position="384"/>
    </location>
</feature>
<keyword evidence="4 8" id="KW-0812">Transmembrane</keyword>
<dbReference type="Gene3D" id="3.30.70.100">
    <property type="match status" value="1"/>
</dbReference>
<protein>
    <submittedName>
        <fullName evidence="11">Mechanosensitive ion channel</fullName>
    </submittedName>
</protein>